<protein>
    <submittedName>
        <fullName evidence="2">Uncharacterized protein</fullName>
    </submittedName>
</protein>
<accession>A0A0F9W7Z5</accession>
<comment type="caution">
    <text evidence="2">The sequence shown here is derived from an EMBL/GenBank/DDBJ whole genome shotgun (WGS) entry which is preliminary data.</text>
</comment>
<feature type="region of interest" description="Disordered" evidence="1">
    <location>
        <begin position="32"/>
        <end position="59"/>
    </location>
</feature>
<name>A0A0F9W7Z5_9ZZZZ</name>
<gene>
    <name evidence="2" type="ORF">LCGC14_0392790</name>
</gene>
<proteinExistence type="predicted"/>
<dbReference type="EMBL" id="LAZR01000330">
    <property type="protein sequence ID" value="KKN74193.1"/>
    <property type="molecule type" value="Genomic_DNA"/>
</dbReference>
<evidence type="ECO:0000313" key="2">
    <source>
        <dbReference type="EMBL" id="KKN74193.1"/>
    </source>
</evidence>
<reference evidence="2" key="1">
    <citation type="journal article" date="2015" name="Nature">
        <title>Complex archaea that bridge the gap between prokaryotes and eukaryotes.</title>
        <authorList>
            <person name="Spang A."/>
            <person name="Saw J.H."/>
            <person name="Jorgensen S.L."/>
            <person name="Zaremba-Niedzwiedzka K."/>
            <person name="Martijn J."/>
            <person name="Lind A.E."/>
            <person name="van Eijk R."/>
            <person name="Schleper C."/>
            <person name="Guy L."/>
            <person name="Ettema T.J."/>
        </authorList>
    </citation>
    <scope>NUCLEOTIDE SEQUENCE</scope>
</reference>
<sequence>MPLPVDSISPSTSIEKVRHLISQTIQQLIDKEGKDPKAAAGQAFGMAEDKWGKTIPKTR</sequence>
<dbReference type="AlphaFoldDB" id="A0A0F9W7Z5"/>
<organism evidence="2">
    <name type="scientific">marine sediment metagenome</name>
    <dbReference type="NCBI Taxonomy" id="412755"/>
    <lineage>
        <taxon>unclassified sequences</taxon>
        <taxon>metagenomes</taxon>
        <taxon>ecological metagenomes</taxon>
    </lineage>
</organism>
<evidence type="ECO:0000256" key="1">
    <source>
        <dbReference type="SAM" id="MobiDB-lite"/>
    </source>
</evidence>